<evidence type="ECO:0008006" key="5">
    <source>
        <dbReference type="Google" id="ProtNLM"/>
    </source>
</evidence>
<evidence type="ECO:0000313" key="3">
    <source>
        <dbReference type="EMBL" id="QOW23129.1"/>
    </source>
</evidence>
<organism evidence="3 4">
    <name type="scientific">Novilysobacter avium</name>
    <dbReference type="NCBI Taxonomy" id="2781023"/>
    <lineage>
        <taxon>Bacteria</taxon>
        <taxon>Pseudomonadati</taxon>
        <taxon>Pseudomonadota</taxon>
        <taxon>Gammaproteobacteria</taxon>
        <taxon>Lysobacterales</taxon>
        <taxon>Lysobacteraceae</taxon>
        <taxon>Novilysobacter</taxon>
    </lineage>
</organism>
<reference evidence="3 4" key="1">
    <citation type="submission" date="2020-10" db="EMBL/GenBank/DDBJ databases">
        <title>complete genome sequencing of Lysobacter sp. H23M41.</title>
        <authorList>
            <person name="Bae J.-W."/>
            <person name="Lee S.-Y."/>
        </authorList>
    </citation>
    <scope>NUCLEOTIDE SEQUENCE [LARGE SCALE GENOMIC DNA]</scope>
    <source>
        <strain evidence="3 4">H23M41</strain>
    </source>
</reference>
<feature type="compositionally biased region" description="Low complexity" evidence="1">
    <location>
        <begin position="295"/>
        <end position="310"/>
    </location>
</feature>
<feature type="transmembrane region" description="Helical" evidence="2">
    <location>
        <begin position="44"/>
        <end position="65"/>
    </location>
</feature>
<feature type="region of interest" description="Disordered" evidence="1">
    <location>
        <begin position="486"/>
        <end position="507"/>
    </location>
</feature>
<feature type="compositionally biased region" description="Low complexity" evidence="1">
    <location>
        <begin position="105"/>
        <end position="145"/>
    </location>
</feature>
<feature type="region of interest" description="Disordered" evidence="1">
    <location>
        <begin position="90"/>
        <end position="194"/>
    </location>
</feature>
<evidence type="ECO:0000313" key="4">
    <source>
        <dbReference type="Proteomes" id="UP000593932"/>
    </source>
</evidence>
<name>A0A7S6ZWE6_9GAMM</name>
<keyword evidence="2" id="KW-0812">Transmembrane</keyword>
<dbReference type="RefSeq" id="WP_194035603.1">
    <property type="nucleotide sequence ID" value="NZ_CP063657.1"/>
</dbReference>
<sequence>MFAQRDVAPPPPHSPELGRWESLKALYREQWDPPPADERPVRRIAWVVAVGWHLFVALMLVWLMYQQYVAPANPPKKGEEEVVQIEFLGEGTPDEVGGGPDVTPSSDDAAAASAPASGQDSAAAEPPAAQAPSQTLDPAPEIAASEPPPVPRVTPDLPVPEPTPPEVSQNVEVSKPVPDVSEYQLPPPMPRLPLPQVTVPERTVSAPDAVVVEVPSRPATALPTIAPRPIPELELEPTPSEVVVREIAAPLPAAPTVVVPRREVAVAEQPLMPRALREREIPAPSPATAVQPAQSRASDTATAARSDSSSPSERKNNVSTGNGNAAATPAQTTGPKAAAARGGWDTLKRADDWGDSTRNVEGGQKGDPSGLYNSDGSVRLAGTPGSASPARPPGALTDEIVNLDRAGTWLKRKPTDYEPTAFDRYWRPSETLLEEWVRKSVTTVRIPIPGTNKHVVCQTILLVVGGACDITDPNLLDVAATARPAPDIPFKPELQEGNGSLPEPVEE</sequence>
<evidence type="ECO:0000256" key="1">
    <source>
        <dbReference type="SAM" id="MobiDB-lite"/>
    </source>
</evidence>
<dbReference type="EMBL" id="CP063657">
    <property type="protein sequence ID" value="QOW23129.1"/>
    <property type="molecule type" value="Genomic_DNA"/>
</dbReference>
<keyword evidence="2" id="KW-0472">Membrane</keyword>
<evidence type="ECO:0000256" key="2">
    <source>
        <dbReference type="SAM" id="Phobius"/>
    </source>
</evidence>
<feature type="compositionally biased region" description="Low complexity" evidence="1">
    <location>
        <begin position="381"/>
        <end position="394"/>
    </location>
</feature>
<feature type="compositionally biased region" description="Polar residues" evidence="1">
    <location>
        <begin position="317"/>
        <end position="334"/>
    </location>
</feature>
<gene>
    <name evidence="3" type="ORF">INQ42_06165</name>
</gene>
<protein>
    <recommendedName>
        <fullName evidence="5">Transmembrane repetitive protein</fullName>
    </recommendedName>
</protein>
<keyword evidence="2" id="KW-1133">Transmembrane helix</keyword>
<keyword evidence="4" id="KW-1185">Reference proteome</keyword>
<dbReference type="Proteomes" id="UP000593932">
    <property type="component" value="Chromosome"/>
</dbReference>
<feature type="compositionally biased region" description="Pro residues" evidence="1">
    <location>
        <begin position="146"/>
        <end position="165"/>
    </location>
</feature>
<feature type="region of interest" description="Disordered" evidence="1">
    <location>
        <begin position="268"/>
        <end position="394"/>
    </location>
</feature>
<proteinExistence type="predicted"/>
<accession>A0A7S6ZWE6</accession>